<dbReference type="InterPro" id="IPR007848">
    <property type="entry name" value="Small_mtfrase_dom"/>
</dbReference>
<comment type="catalytic activity">
    <reaction evidence="4 5">
        <text>L-glutaminyl-[peptide chain release factor] + S-adenosyl-L-methionine = N(5)-methyl-L-glutaminyl-[peptide chain release factor] + S-adenosyl-L-homocysteine + H(+)</text>
        <dbReference type="Rhea" id="RHEA:42896"/>
        <dbReference type="Rhea" id="RHEA-COMP:10271"/>
        <dbReference type="Rhea" id="RHEA-COMP:10272"/>
        <dbReference type="ChEBI" id="CHEBI:15378"/>
        <dbReference type="ChEBI" id="CHEBI:30011"/>
        <dbReference type="ChEBI" id="CHEBI:57856"/>
        <dbReference type="ChEBI" id="CHEBI:59789"/>
        <dbReference type="ChEBI" id="CHEBI:61891"/>
        <dbReference type="EC" id="2.1.1.297"/>
    </reaction>
</comment>
<dbReference type="GO" id="GO:0102559">
    <property type="term" value="F:peptide chain release factor N(5)-glutamine methyltransferase activity"/>
    <property type="evidence" value="ECO:0007669"/>
    <property type="project" value="UniProtKB-EC"/>
</dbReference>
<protein>
    <recommendedName>
        <fullName evidence="5">Release factor glutamine methyltransferase</fullName>
        <shortName evidence="5">RF MTase</shortName>
        <ecNumber evidence="5">2.1.1.297</ecNumber>
    </recommendedName>
    <alternativeName>
        <fullName evidence="5">N5-glutamine methyltransferase PrmC</fullName>
    </alternativeName>
    <alternativeName>
        <fullName evidence="5">Protein-(glutamine-N5) MTase PrmC</fullName>
    </alternativeName>
    <alternativeName>
        <fullName evidence="5">Protein-glutamine N-methyltransferase PrmC</fullName>
    </alternativeName>
</protein>
<evidence type="ECO:0000256" key="5">
    <source>
        <dbReference type="HAMAP-Rule" id="MF_02126"/>
    </source>
</evidence>
<keyword evidence="2 5" id="KW-0808">Transferase</keyword>
<feature type="binding site" evidence="5">
    <location>
        <position position="171"/>
    </location>
    <ligand>
        <name>S-adenosyl-L-methionine</name>
        <dbReference type="ChEBI" id="CHEBI:59789"/>
    </ligand>
</feature>
<gene>
    <name evidence="5 8" type="primary">prmC</name>
    <name evidence="8" type="ORF">ABS311_16705</name>
</gene>
<feature type="binding site" evidence="5">
    <location>
        <position position="187"/>
    </location>
    <ligand>
        <name>S-adenosyl-L-methionine</name>
        <dbReference type="ChEBI" id="CHEBI:59789"/>
    </ligand>
</feature>
<comment type="function">
    <text evidence="5">Methylates the class 1 translation termination release factors RF1/PrfA and RF2/PrfB on the glutamine residue of the universally conserved GGQ motif.</text>
</comment>
<dbReference type="NCBIfam" id="TIGR03534">
    <property type="entry name" value="RF_mod_PrmC"/>
    <property type="match status" value="1"/>
</dbReference>
<reference evidence="8 9" key="1">
    <citation type="submission" date="2024-06" db="EMBL/GenBank/DDBJ databases">
        <authorList>
            <person name="Chen R.Y."/>
        </authorList>
    </citation>
    <scope>NUCLEOTIDE SEQUENCE [LARGE SCALE GENOMIC DNA]</scope>
    <source>
        <strain evidence="8 9">D2</strain>
    </source>
</reference>
<keyword evidence="1 5" id="KW-0489">Methyltransferase</keyword>
<evidence type="ECO:0000259" key="6">
    <source>
        <dbReference type="Pfam" id="PF05175"/>
    </source>
</evidence>
<dbReference type="Gene3D" id="3.40.50.150">
    <property type="entry name" value="Vaccinia Virus protein VP39"/>
    <property type="match status" value="1"/>
</dbReference>
<sequence>MNLQQAWRFAASQLPESDSATLDAQLLLLHAIGKDDRAYLMTWPEKALSTEQISEFNELLARRKNGEPIAHILGKKEFWGLALNVNASTLIPRPDTEILVESVINNPVLSALDSCKLLDLGTGTGAIALAIKSERPSWTVDAVEYNVDAFHLAQKNASQLNIDISIHHGSWYQAIPKGGKFNAIVSNPPYIEANDVHLQQGDVRFEPLSALVAPDHGLADIKKIVEQGLSYLVEDGWIYLEHGFQQGAEVRQILLKNGFKKINTISDLAGKERITCGCK</sequence>
<dbReference type="EC" id="2.1.1.297" evidence="5"/>
<dbReference type="PANTHER" id="PTHR18895:SF74">
    <property type="entry name" value="MTRF1L RELEASE FACTOR GLUTAMINE METHYLTRANSFERASE"/>
    <property type="match status" value="1"/>
</dbReference>
<keyword evidence="3 5" id="KW-0949">S-adenosyl-L-methionine</keyword>
<evidence type="ECO:0000256" key="3">
    <source>
        <dbReference type="ARBA" id="ARBA00022691"/>
    </source>
</evidence>
<dbReference type="NCBIfam" id="TIGR00536">
    <property type="entry name" value="hemK_fam"/>
    <property type="match status" value="1"/>
</dbReference>
<evidence type="ECO:0000313" key="9">
    <source>
        <dbReference type="Proteomes" id="UP001467690"/>
    </source>
</evidence>
<dbReference type="HAMAP" id="MF_02126">
    <property type="entry name" value="RF_methyltr_PrmC"/>
    <property type="match status" value="1"/>
</dbReference>
<dbReference type="InterPro" id="IPR029063">
    <property type="entry name" value="SAM-dependent_MTases_sf"/>
</dbReference>
<proteinExistence type="inferred from homology"/>
<dbReference type="Gene3D" id="1.10.8.10">
    <property type="entry name" value="DNA helicase RuvA subunit, C-terminal domain"/>
    <property type="match status" value="1"/>
</dbReference>
<dbReference type="PANTHER" id="PTHR18895">
    <property type="entry name" value="HEMK METHYLTRANSFERASE"/>
    <property type="match status" value="1"/>
</dbReference>
<comment type="caution">
    <text evidence="8">The sequence shown here is derived from an EMBL/GenBank/DDBJ whole genome shotgun (WGS) entry which is preliminary data.</text>
</comment>
<evidence type="ECO:0000256" key="2">
    <source>
        <dbReference type="ARBA" id="ARBA00022679"/>
    </source>
</evidence>
<name>A0ABV1RKQ4_9ALTE</name>
<dbReference type="InterPro" id="IPR004556">
    <property type="entry name" value="HemK-like"/>
</dbReference>
<evidence type="ECO:0000256" key="4">
    <source>
        <dbReference type="ARBA" id="ARBA00048391"/>
    </source>
</evidence>
<feature type="domain" description="Methyltransferase small" evidence="6">
    <location>
        <begin position="106"/>
        <end position="197"/>
    </location>
</feature>
<keyword evidence="9" id="KW-1185">Reference proteome</keyword>
<evidence type="ECO:0000313" key="8">
    <source>
        <dbReference type="EMBL" id="MER2493521.1"/>
    </source>
</evidence>
<feature type="domain" description="Release factor glutamine methyltransferase N-terminal" evidence="7">
    <location>
        <begin position="5"/>
        <end position="74"/>
    </location>
</feature>
<dbReference type="GO" id="GO:0032259">
    <property type="term" value="P:methylation"/>
    <property type="evidence" value="ECO:0007669"/>
    <property type="project" value="UniProtKB-KW"/>
</dbReference>
<dbReference type="Pfam" id="PF17827">
    <property type="entry name" value="PrmC_N"/>
    <property type="match status" value="1"/>
</dbReference>
<feature type="binding site" evidence="5">
    <location>
        <begin position="187"/>
        <end position="190"/>
    </location>
    <ligand>
        <name>substrate</name>
    </ligand>
</feature>
<evidence type="ECO:0000259" key="7">
    <source>
        <dbReference type="Pfam" id="PF17827"/>
    </source>
</evidence>
<dbReference type="PROSITE" id="PS00092">
    <property type="entry name" value="N6_MTASE"/>
    <property type="match status" value="1"/>
</dbReference>
<dbReference type="SUPFAM" id="SSF53335">
    <property type="entry name" value="S-adenosyl-L-methionine-dependent methyltransferases"/>
    <property type="match status" value="1"/>
</dbReference>
<dbReference type="Proteomes" id="UP001467690">
    <property type="component" value="Unassembled WGS sequence"/>
</dbReference>
<dbReference type="EMBL" id="JBELOE010000265">
    <property type="protein sequence ID" value="MER2493521.1"/>
    <property type="molecule type" value="Genomic_DNA"/>
</dbReference>
<dbReference type="InterPro" id="IPR002052">
    <property type="entry name" value="DNA_methylase_N6_adenine_CS"/>
</dbReference>
<dbReference type="InterPro" id="IPR019874">
    <property type="entry name" value="RF_methyltr_PrmC"/>
</dbReference>
<feature type="binding site" evidence="5">
    <location>
        <position position="144"/>
    </location>
    <ligand>
        <name>S-adenosyl-L-methionine</name>
        <dbReference type="ChEBI" id="CHEBI:59789"/>
    </ligand>
</feature>
<evidence type="ECO:0000256" key="1">
    <source>
        <dbReference type="ARBA" id="ARBA00022603"/>
    </source>
</evidence>
<dbReference type="InterPro" id="IPR050320">
    <property type="entry name" value="N5-glutamine_MTase"/>
</dbReference>
<dbReference type="RefSeq" id="WP_143872657.1">
    <property type="nucleotide sequence ID" value="NZ_CP041660.1"/>
</dbReference>
<dbReference type="InterPro" id="IPR040758">
    <property type="entry name" value="PrmC_N"/>
</dbReference>
<comment type="similarity">
    <text evidence="5">Belongs to the protein N5-glutamine methyltransferase family. PrmC subfamily.</text>
</comment>
<dbReference type="CDD" id="cd02440">
    <property type="entry name" value="AdoMet_MTases"/>
    <property type="match status" value="1"/>
</dbReference>
<organism evidence="8 9">
    <name type="scientific">Catenovulum sediminis</name>
    <dbReference type="NCBI Taxonomy" id="1740262"/>
    <lineage>
        <taxon>Bacteria</taxon>
        <taxon>Pseudomonadati</taxon>
        <taxon>Pseudomonadota</taxon>
        <taxon>Gammaproteobacteria</taxon>
        <taxon>Alteromonadales</taxon>
        <taxon>Alteromonadaceae</taxon>
        <taxon>Catenovulum</taxon>
    </lineage>
</organism>
<accession>A0ABV1RKQ4</accession>
<dbReference type="Pfam" id="PF05175">
    <property type="entry name" value="MTS"/>
    <property type="match status" value="1"/>
</dbReference>
<feature type="binding site" evidence="5">
    <location>
        <begin position="121"/>
        <end position="125"/>
    </location>
    <ligand>
        <name>S-adenosyl-L-methionine</name>
        <dbReference type="ChEBI" id="CHEBI:59789"/>
    </ligand>
</feature>